<evidence type="ECO:0000313" key="2">
    <source>
        <dbReference type="EMBL" id="KAF2654611.1"/>
    </source>
</evidence>
<evidence type="ECO:0000256" key="1">
    <source>
        <dbReference type="SAM" id="MobiDB-lite"/>
    </source>
</evidence>
<sequence length="65" mass="7038">MLLASKLFSKSNKQPKGPLPDLALHLASQQDQVFKPNDIVSGHVALSTPIPITPQAIEISFWGES</sequence>
<gene>
    <name evidence="2" type="ORF">K491DRAFT_693661</name>
</gene>
<proteinExistence type="predicted"/>
<dbReference type="Proteomes" id="UP000799324">
    <property type="component" value="Unassembled WGS sequence"/>
</dbReference>
<dbReference type="AlphaFoldDB" id="A0A6A6T5Z6"/>
<keyword evidence="3" id="KW-1185">Reference proteome</keyword>
<feature type="region of interest" description="Disordered" evidence="1">
    <location>
        <begin position="1"/>
        <end position="20"/>
    </location>
</feature>
<organism evidence="2 3">
    <name type="scientific">Lophiostoma macrostomum CBS 122681</name>
    <dbReference type="NCBI Taxonomy" id="1314788"/>
    <lineage>
        <taxon>Eukaryota</taxon>
        <taxon>Fungi</taxon>
        <taxon>Dikarya</taxon>
        <taxon>Ascomycota</taxon>
        <taxon>Pezizomycotina</taxon>
        <taxon>Dothideomycetes</taxon>
        <taxon>Pleosporomycetidae</taxon>
        <taxon>Pleosporales</taxon>
        <taxon>Lophiostomataceae</taxon>
        <taxon>Lophiostoma</taxon>
    </lineage>
</organism>
<reference evidence="2" key="1">
    <citation type="journal article" date="2020" name="Stud. Mycol.">
        <title>101 Dothideomycetes genomes: a test case for predicting lifestyles and emergence of pathogens.</title>
        <authorList>
            <person name="Haridas S."/>
            <person name="Albert R."/>
            <person name="Binder M."/>
            <person name="Bloem J."/>
            <person name="Labutti K."/>
            <person name="Salamov A."/>
            <person name="Andreopoulos B."/>
            <person name="Baker S."/>
            <person name="Barry K."/>
            <person name="Bills G."/>
            <person name="Bluhm B."/>
            <person name="Cannon C."/>
            <person name="Castanera R."/>
            <person name="Culley D."/>
            <person name="Daum C."/>
            <person name="Ezra D."/>
            <person name="Gonzalez J."/>
            <person name="Henrissat B."/>
            <person name="Kuo A."/>
            <person name="Liang C."/>
            <person name="Lipzen A."/>
            <person name="Lutzoni F."/>
            <person name="Magnuson J."/>
            <person name="Mondo S."/>
            <person name="Nolan M."/>
            <person name="Ohm R."/>
            <person name="Pangilinan J."/>
            <person name="Park H.-J."/>
            <person name="Ramirez L."/>
            <person name="Alfaro M."/>
            <person name="Sun H."/>
            <person name="Tritt A."/>
            <person name="Yoshinaga Y."/>
            <person name="Zwiers L.-H."/>
            <person name="Turgeon B."/>
            <person name="Goodwin S."/>
            <person name="Spatafora J."/>
            <person name="Crous P."/>
            <person name="Grigoriev I."/>
        </authorList>
    </citation>
    <scope>NUCLEOTIDE SEQUENCE</scope>
    <source>
        <strain evidence="2">CBS 122681</strain>
    </source>
</reference>
<protein>
    <submittedName>
        <fullName evidence="2">Uncharacterized protein</fullName>
    </submittedName>
</protein>
<feature type="non-terminal residue" evidence="2">
    <location>
        <position position="65"/>
    </location>
</feature>
<dbReference type="EMBL" id="MU004361">
    <property type="protein sequence ID" value="KAF2654611.1"/>
    <property type="molecule type" value="Genomic_DNA"/>
</dbReference>
<dbReference type="OrthoDB" id="3892815at2759"/>
<name>A0A6A6T5Z6_9PLEO</name>
<evidence type="ECO:0000313" key="3">
    <source>
        <dbReference type="Proteomes" id="UP000799324"/>
    </source>
</evidence>
<accession>A0A6A6T5Z6</accession>